<dbReference type="Proteomes" id="UP000044806">
    <property type="component" value="Unassembled WGS sequence"/>
</dbReference>
<protein>
    <submittedName>
        <fullName evidence="1">Uncharacterized protein</fullName>
    </submittedName>
</protein>
<reference evidence="1 2" key="1">
    <citation type="submission" date="2015-07" db="EMBL/GenBank/DDBJ databases">
        <authorList>
            <consortium name="Pathogen Informatics"/>
        </authorList>
    </citation>
    <scope>NUCLEOTIDE SEQUENCE [LARGE SCALE GENOMIC DNA]</scope>
    <source>
        <strain evidence="1 2">A51</strain>
    </source>
</reference>
<accession>A0A655P6R6</accession>
<organism evidence="1 2">
    <name type="scientific">Vibrio cholerae</name>
    <dbReference type="NCBI Taxonomy" id="666"/>
    <lineage>
        <taxon>Bacteria</taxon>
        <taxon>Pseudomonadati</taxon>
        <taxon>Pseudomonadota</taxon>
        <taxon>Gammaproteobacteria</taxon>
        <taxon>Vibrionales</taxon>
        <taxon>Vibrionaceae</taxon>
        <taxon>Vibrio</taxon>
    </lineage>
</organism>
<dbReference type="AlphaFoldDB" id="A0A655P6R6"/>
<sequence length="139" mass="16120">MGCDFIPLPAAIGFDVKEVIAVATGIFDHFLPPACFQCRLSNQQGRIDPEHACRFIRIRFELSNKRMARIKLRRLNRLCFTQRIHRRHQVFIAAFTGRFTCMFHTAHGFLEAILPFLLTRRLSGRKLGNDHIGQAKRTR</sequence>
<name>A0A655P6R6_VIBCL</name>
<dbReference type="EMBL" id="CWOW01000002">
    <property type="protein sequence ID" value="CRZ91964.1"/>
    <property type="molecule type" value="Genomic_DNA"/>
</dbReference>
<proteinExistence type="predicted"/>
<evidence type="ECO:0000313" key="1">
    <source>
        <dbReference type="EMBL" id="CRZ91964.1"/>
    </source>
</evidence>
<evidence type="ECO:0000313" key="2">
    <source>
        <dbReference type="Proteomes" id="UP000044806"/>
    </source>
</evidence>
<gene>
    <name evidence="1" type="ORF">ERS013165_00505</name>
</gene>